<evidence type="ECO:0000256" key="9">
    <source>
        <dbReference type="SAM" id="MobiDB-lite"/>
    </source>
</evidence>
<dbReference type="GO" id="GO:0000149">
    <property type="term" value="F:SNARE binding"/>
    <property type="evidence" value="ECO:0007669"/>
    <property type="project" value="TreeGrafter"/>
</dbReference>
<evidence type="ECO:0000313" key="11">
    <source>
        <dbReference type="EMBL" id="KAF6143594.1"/>
    </source>
</evidence>
<comment type="subcellular location">
    <subcellularLocation>
        <location evidence="1">Membrane</location>
        <topology evidence="1">Single-pass type IV membrane protein</topology>
    </subcellularLocation>
</comment>
<feature type="domain" description="T-SNARE coiled-coil homology" evidence="10">
    <location>
        <begin position="175"/>
        <end position="237"/>
    </location>
</feature>
<comment type="caution">
    <text evidence="11">The sequence shown here is derived from an EMBL/GenBank/DDBJ whole genome shotgun (WGS) entry which is preliminary data.</text>
</comment>
<dbReference type="InterPro" id="IPR000727">
    <property type="entry name" value="T_SNARE_dom"/>
</dbReference>
<dbReference type="PANTHER" id="PTHR19957">
    <property type="entry name" value="SYNTAXIN"/>
    <property type="match status" value="1"/>
</dbReference>
<sequence length="277" mass="30828">MNFEDLQNEGNSSLRRNQSQTPSQAVASGIFQINTAVAGFRRLVDAVGTSKDTSQHRQKLHSMRQRIGQLVKETSVKLKALSDSARVTGVNPNKKIEDAKLARDFQATLQDFQKVQQLAAERESAYAPISHSPLPTSSNSDEQQGLDPDQERRFFLGKQMRQEVLLLGNEIVYNEAIIEEREQGIKDIQEEIGQSNEIFRDLAVLVHGQGVVIDDISSNMESSYTATTQAKTQLSKADKSVKSRSSWVRCSHPNVLIKSLLSKESISGADKSNTRAW</sequence>
<dbReference type="OrthoDB" id="364348at2759"/>
<dbReference type="InterPro" id="IPR010989">
    <property type="entry name" value="SNARE"/>
</dbReference>
<dbReference type="InterPro" id="IPR045242">
    <property type="entry name" value="Syntaxin"/>
</dbReference>
<feature type="region of interest" description="Disordered" evidence="9">
    <location>
        <begin position="1"/>
        <end position="21"/>
    </location>
</feature>
<protein>
    <recommendedName>
        <fullName evidence="10">t-SNARE coiled-coil homology domain-containing protein</fullName>
    </recommendedName>
</protein>
<evidence type="ECO:0000256" key="8">
    <source>
        <dbReference type="ARBA" id="ARBA00023136"/>
    </source>
</evidence>
<keyword evidence="3" id="KW-0813">Transport</keyword>
<feature type="region of interest" description="Disordered" evidence="9">
    <location>
        <begin position="124"/>
        <end position="147"/>
    </location>
</feature>
<evidence type="ECO:0000256" key="1">
    <source>
        <dbReference type="ARBA" id="ARBA00004211"/>
    </source>
</evidence>
<evidence type="ECO:0000256" key="5">
    <source>
        <dbReference type="ARBA" id="ARBA00022927"/>
    </source>
</evidence>
<dbReference type="CDD" id="cd15840">
    <property type="entry name" value="SNARE_Qa"/>
    <property type="match status" value="1"/>
</dbReference>
<dbReference type="GO" id="GO:0048278">
    <property type="term" value="P:vesicle docking"/>
    <property type="evidence" value="ECO:0007669"/>
    <property type="project" value="TreeGrafter"/>
</dbReference>
<evidence type="ECO:0000256" key="7">
    <source>
        <dbReference type="ARBA" id="ARBA00023054"/>
    </source>
</evidence>
<keyword evidence="5" id="KW-0653">Protein transport</keyword>
<proteinExistence type="inferred from homology"/>
<reference evidence="11 12" key="1">
    <citation type="journal article" date="2020" name="IScience">
        <title>Genome Sequencing of the Endangered Kingdonia uniflora (Circaeasteraceae, Ranunculales) Reveals Potential Mechanisms of Evolutionary Specialization.</title>
        <authorList>
            <person name="Sun Y."/>
            <person name="Deng T."/>
            <person name="Zhang A."/>
            <person name="Moore M.J."/>
            <person name="Landis J.B."/>
            <person name="Lin N."/>
            <person name="Zhang H."/>
            <person name="Zhang X."/>
            <person name="Huang J."/>
            <person name="Zhang X."/>
            <person name="Sun H."/>
            <person name="Wang H."/>
        </authorList>
    </citation>
    <scope>NUCLEOTIDE SEQUENCE [LARGE SCALE GENOMIC DNA]</scope>
    <source>
        <strain evidence="11">TB1705</strain>
        <tissue evidence="11">Leaf</tissue>
    </source>
</reference>
<dbReference type="FunFam" id="1.20.58.70:FF:000004">
    <property type="entry name" value="Syntaxin-22 like"/>
    <property type="match status" value="1"/>
</dbReference>
<dbReference type="SMART" id="SM00397">
    <property type="entry name" value="t_SNARE"/>
    <property type="match status" value="1"/>
</dbReference>
<evidence type="ECO:0000313" key="12">
    <source>
        <dbReference type="Proteomes" id="UP000541444"/>
    </source>
</evidence>
<evidence type="ECO:0000256" key="3">
    <source>
        <dbReference type="ARBA" id="ARBA00022448"/>
    </source>
</evidence>
<evidence type="ECO:0000259" key="10">
    <source>
        <dbReference type="PROSITE" id="PS50192"/>
    </source>
</evidence>
<dbReference type="GO" id="GO:0012505">
    <property type="term" value="C:endomembrane system"/>
    <property type="evidence" value="ECO:0007669"/>
    <property type="project" value="TreeGrafter"/>
</dbReference>
<evidence type="ECO:0000256" key="4">
    <source>
        <dbReference type="ARBA" id="ARBA00022692"/>
    </source>
</evidence>
<dbReference type="InterPro" id="IPR006011">
    <property type="entry name" value="Syntaxin_N"/>
</dbReference>
<dbReference type="Pfam" id="PF14523">
    <property type="entry name" value="Syntaxin_2"/>
    <property type="match status" value="1"/>
</dbReference>
<gene>
    <name evidence="11" type="ORF">GIB67_012393</name>
</gene>
<evidence type="ECO:0000256" key="2">
    <source>
        <dbReference type="ARBA" id="ARBA00009063"/>
    </source>
</evidence>
<keyword evidence="8" id="KW-0472">Membrane</keyword>
<keyword evidence="7" id="KW-0175">Coiled coil</keyword>
<dbReference type="Proteomes" id="UP000541444">
    <property type="component" value="Unassembled WGS sequence"/>
</dbReference>
<dbReference type="GO" id="GO:0005484">
    <property type="term" value="F:SNAP receptor activity"/>
    <property type="evidence" value="ECO:0007669"/>
    <property type="project" value="TreeGrafter"/>
</dbReference>
<keyword evidence="12" id="KW-1185">Reference proteome</keyword>
<name>A0A7J7LM79_9MAGN</name>
<dbReference type="GO" id="GO:0006886">
    <property type="term" value="P:intracellular protein transport"/>
    <property type="evidence" value="ECO:0007669"/>
    <property type="project" value="TreeGrafter"/>
</dbReference>
<dbReference type="GO" id="GO:0031201">
    <property type="term" value="C:SNARE complex"/>
    <property type="evidence" value="ECO:0007669"/>
    <property type="project" value="TreeGrafter"/>
</dbReference>
<comment type="similarity">
    <text evidence="2">Belongs to the syntaxin family.</text>
</comment>
<accession>A0A7J7LM79</accession>
<dbReference type="PROSITE" id="PS50192">
    <property type="entry name" value="T_SNARE"/>
    <property type="match status" value="1"/>
</dbReference>
<keyword evidence="4" id="KW-0812">Transmembrane</keyword>
<dbReference type="GO" id="GO:0006906">
    <property type="term" value="P:vesicle fusion"/>
    <property type="evidence" value="ECO:0007669"/>
    <property type="project" value="TreeGrafter"/>
</dbReference>
<dbReference type="SMART" id="SM00503">
    <property type="entry name" value="SynN"/>
    <property type="match status" value="1"/>
</dbReference>
<dbReference type="EMBL" id="JACGCM010002202">
    <property type="protein sequence ID" value="KAF6143594.1"/>
    <property type="molecule type" value="Genomic_DNA"/>
</dbReference>
<dbReference type="Gene3D" id="1.20.58.70">
    <property type="match status" value="1"/>
</dbReference>
<dbReference type="Gene3D" id="1.20.5.110">
    <property type="match status" value="1"/>
</dbReference>
<feature type="compositionally biased region" description="Polar residues" evidence="9">
    <location>
        <begin position="133"/>
        <end position="143"/>
    </location>
</feature>
<evidence type="ECO:0000256" key="6">
    <source>
        <dbReference type="ARBA" id="ARBA00022990"/>
    </source>
</evidence>
<dbReference type="SUPFAM" id="SSF47661">
    <property type="entry name" value="t-snare proteins"/>
    <property type="match status" value="1"/>
</dbReference>
<keyword evidence="6" id="KW-0007">Acetylation</keyword>
<dbReference type="PANTHER" id="PTHR19957:SF267">
    <property type="entry name" value="SYNTAXIN-22-LIKE"/>
    <property type="match status" value="1"/>
</dbReference>
<organism evidence="11 12">
    <name type="scientific">Kingdonia uniflora</name>
    <dbReference type="NCBI Taxonomy" id="39325"/>
    <lineage>
        <taxon>Eukaryota</taxon>
        <taxon>Viridiplantae</taxon>
        <taxon>Streptophyta</taxon>
        <taxon>Embryophyta</taxon>
        <taxon>Tracheophyta</taxon>
        <taxon>Spermatophyta</taxon>
        <taxon>Magnoliopsida</taxon>
        <taxon>Ranunculales</taxon>
        <taxon>Circaeasteraceae</taxon>
        <taxon>Kingdonia</taxon>
    </lineage>
</organism>
<dbReference type="AlphaFoldDB" id="A0A7J7LM79"/>
<feature type="compositionally biased region" description="Polar residues" evidence="9">
    <location>
        <begin position="8"/>
        <end position="21"/>
    </location>
</feature>